<dbReference type="OrthoDB" id="1939598at2759"/>
<evidence type="ECO:0000256" key="1">
    <source>
        <dbReference type="ARBA" id="ARBA00004123"/>
    </source>
</evidence>
<organism evidence="8 9">
    <name type="scientific">Fibroporia radiculosa</name>
    <dbReference type="NCBI Taxonomy" id="599839"/>
    <lineage>
        <taxon>Eukaryota</taxon>
        <taxon>Fungi</taxon>
        <taxon>Dikarya</taxon>
        <taxon>Basidiomycota</taxon>
        <taxon>Agaricomycotina</taxon>
        <taxon>Agaricomycetes</taxon>
        <taxon>Polyporales</taxon>
        <taxon>Fibroporiaceae</taxon>
        <taxon>Fibroporia</taxon>
    </lineage>
</organism>
<reference evidence="8 9" key="1">
    <citation type="journal article" date="2012" name="Appl. Environ. Microbiol.">
        <title>Short-read sequencing for genomic analysis of the brown rot fungus Fibroporia radiculosa.</title>
        <authorList>
            <person name="Tang J.D."/>
            <person name="Perkins A.D."/>
            <person name="Sonstegard T.S."/>
            <person name="Schroeder S.G."/>
            <person name="Burgess S.C."/>
            <person name="Diehl S.V."/>
        </authorList>
    </citation>
    <scope>NUCLEOTIDE SEQUENCE [LARGE SCALE GENOMIC DNA]</scope>
    <source>
        <strain evidence="8 9">TFFH 294</strain>
    </source>
</reference>
<dbReference type="SUPFAM" id="SSF57959">
    <property type="entry name" value="Leucine zipper domain"/>
    <property type="match status" value="1"/>
</dbReference>
<evidence type="ECO:0000256" key="5">
    <source>
        <dbReference type="ARBA" id="ARBA00023242"/>
    </source>
</evidence>
<dbReference type="PROSITE" id="PS50217">
    <property type="entry name" value="BZIP"/>
    <property type="match status" value="1"/>
</dbReference>
<dbReference type="RefSeq" id="XP_012178337.1">
    <property type="nucleotide sequence ID" value="XM_012322947.1"/>
</dbReference>
<dbReference type="PANTHER" id="PTHR13044">
    <property type="entry name" value="ACTIVATING TRANSCRIPTION FACTOR ATF 4/5"/>
    <property type="match status" value="1"/>
</dbReference>
<evidence type="ECO:0000256" key="4">
    <source>
        <dbReference type="ARBA" id="ARBA00023163"/>
    </source>
</evidence>
<feature type="region of interest" description="Disordered" evidence="6">
    <location>
        <begin position="184"/>
        <end position="299"/>
    </location>
</feature>
<feature type="compositionally biased region" description="Low complexity" evidence="6">
    <location>
        <begin position="228"/>
        <end position="238"/>
    </location>
</feature>
<feature type="compositionally biased region" description="Low complexity" evidence="6">
    <location>
        <begin position="200"/>
        <end position="220"/>
    </location>
</feature>
<dbReference type="Proteomes" id="UP000006352">
    <property type="component" value="Unassembled WGS sequence"/>
</dbReference>
<keyword evidence="5" id="KW-0539">Nucleus</keyword>
<dbReference type="EMBL" id="HE796912">
    <property type="protein sequence ID" value="CCL99054.1"/>
    <property type="molecule type" value="Genomic_DNA"/>
</dbReference>
<dbReference type="PANTHER" id="PTHR13044:SF14">
    <property type="entry name" value="CRYPTOCEPHAL, ISOFORM A"/>
    <property type="match status" value="1"/>
</dbReference>
<feature type="compositionally biased region" description="Low complexity" evidence="6">
    <location>
        <begin position="254"/>
        <end position="264"/>
    </location>
</feature>
<dbReference type="GeneID" id="24093965"/>
<proteinExistence type="predicted"/>
<gene>
    <name evidence="8" type="ORF">FIBRA_01065</name>
</gene>
<evidence type="ECO:0000313" key="8">
    <source>
        <dbReference type="EMBL" id="CCL99054.1"/>
    </source>
</evidence>
<feature type="region of interest" description="Disordered" evidence="6">
    <location>
        <begin position="346"/>
        <end position="371"/>
    </location>
</feature>
<dbReference type="InParanoid" id="J4H0W4"/>
<feature type="compositionally biased region" description="Pro residues" evidence="6">
    <location>
        <begin position="184"/>
        <end position="194"/>
    </location>
</feature>
<keyword evidence="2" id="KW-0805">Transcription regulation</keyword>
<feature type="compositionally biased region" description="Basic and acidic residues" evidence="6">
    <location>
        <begin position="357"/>
        <end position="371"/>
    </location>
</feature>
<feature type="domain" description="BZIP" evidence="7">
    <location>
        <begin position="280"/>
        <end position="339"/>
    </location>
</feature>
<evidence type="ECO:0000259" key="7">
    <source>
        <dbReference type="PROSITE" id="PS50217"/>
    </source>
</evidence>
<keyword evidence="9" id="KW-1185">Reference proteome</keyword>
<dbReference type="STRING" id="599839.J4H0W4"/>
<dbReference type="InterPro" id="IPR004827">
    <property type="entry name" value="bZIP"/>
</dbReference>
<sequence>MAPSHLQGLNIVHPSPPATPYNVSDADLLSIPPFPDFNAQLDLWTHLNFQSDEPLGLPLSDSAKKHTSDLKSRRTRAEDDADRYNEQDDDVSMRAGIAEATAHENVVTGTVLPPTGVAHNGHPTSSNDPGASIPFDIGSILAGMGIDPFLVPPVQQAPAPPAPMPTAHSLAQLLSLHAASLFPPPNASVMPRPPTSVSGQPQQQRLVPPPLQQSQQQPQPQSQPQPPQQKQQQQPQQQTTPAPASKRARTAGRASFSSVASPESVEAEEKESGTPMTASEDKRRRNTAASARFRLKKKEREAALERKAKELEVRVSELEKECEALRRENGWLKGLVVGVTGVGAVQQQVGTGGGTKRSREDSEGPREEQQE</sequence>
<protein>
    <recommendedName>
        <fullName evidence="7">BZIP domain-containing protein</fullName>
    </recommendedName>
</protein>
<dbReference type="PROSITE" id="PS00036">
    <property type="entry name" value="BZIP_BASIC"/>
    <property type="match status" value="1"/>
</dbReference>
<evidence type="ECO:0000256" key="2">
    <source>
        <dbReference type="ARBA" id="ARBA00023015"/>
    </source>
</evidence>
<dbReference type="CDD" id="cd14705">
    <property type="entry name" value="bZIP_Zip1"/>
    <property type="match status" value="1"/>
</dbReference>
<evidence type="ECO:0000256" key="3">
    <source>
        <dbReference type="ARBA" id="ARBA00023125"/>
    </source>
</evidence>
<dbReference type="GO" id="GO:0001228">
    <property type="term" value="F:DNA-binding transcription activator activity, RNA polymerase II-specific"/>
    <property type="evidence" value="ECO:0007669"/>
    <property type="project" value="TreeGrafter"/>
</dbReference>
<dbReference type="Pfam" id="PF07716">
    <property type="entry name" value="bZIP_2"/>
    <property type="match status" value="1"/>
</dbReference>
<feature type="compositionally biased region" description="Basic and acidic residues" evidence="6">
    <location>
        <begin position="62"/>
        <end position="86"/>
    </location>
</feature>
<dbReference type="GO" id="GO:0000977">
    <property type="term" value="F:RNA polymerase II transcription regulatory region sequence-specific DNA binding"/>
    <property type="evidence" value="ECO:0007669"/>
    <property type="project" value="TreeGrafter"/>
</dbReference>
<evidence type="ECO:0000313" key="9">
    <source>
        <dbReference type="Proteomes" id="UP000006352"/>
    </source>
</evidence>
<dbReference type="InterPro" id="IPR046347">
    <property type="entry name" value="bZIP_sf"/>
</dbReference>
<dbReference type="GO" id="GO:0005634">
    <property type="term" value="C:nucleus"/>
    <property type="evidence" value="ECO:0007669"/>
    <property type="project" value="UniProtKB-SubCell"/>
</dbReference>
<name>J4H0W4_9APHY</name>
<evidence type="ECO:0000256" key="6">
    <source>
        <dbReference type="SAM" id="MobiDB-lite"/>
    </source>
</evidence>
<comment type="subcellular location">
    <subcellularLocation>
        <location evidence="1">Nucleus</location>
    </subcellularLocation>
</comment>
<feature type="region of interest" description="Disordered" evidence="6">
    <location>
        <begin position="55"/>
        <end position="89"/>
    </location>
</feature>
<dbReference type="SMART" id="SM00338">
    <property type="entry name" value="BRLZ"/>
    <property type="match status" value="1"/>
</dbReference>
<accession>J4H0W4</accession>
<keyword evidence="3" id="KW-0238">DNA-binding</keyword>
<dbReference type="Gene3D" id="1.20.5.170">
    <property type="match status" value="1"/>
</dbReference>
<dbReference type="HOGENOM" id="CLU_070132_0_0_1"/>
<keyword evidence="4" id="KW-0804">Transcription</keyword>
<dbReference type="AlphaFoldDB" id="J4H0W4"/>